<name>A0ABP2K5T9_9ACTN</name>
<protein>
    <submittedName>
        <fullName evidence="1">Uncharacterized protein</fullName>
    </submittedName>
</protein>
<dbReference type="Proteomes" id="UP000003179">
    <property type="component" value="Unassembled WGS sequence"/>
</dbReference>
<proteinExistence type="predicted"/>
<sequence length="148" mass="17535">MEIDEMTPPIMRIDLSMVEPLILNKMVQIRLDTGYLGRPGDQFVTVSTCKYTPNTNLTIEMSYPFVLEIVNPRYALISQWQLRIYAGGPISYFSVPKENENDEIIGLLYVDIRDYTKRSFFNIWSWAFSHEPIEPKWWHHLVPQKWLH</sequence>
<evidence type="ECO:0000313" key="2">
    <source>
        <dbReference type="Proteomes" id="UP000003179"/>
    </source>
</evidence>
<comment type="caution">
    <text evidence="1">The sequence shown here is derived from an EMBL/GenBank/DDBJ whole genome shotgun (WGS) entry which is preliminary data.</text>
</comment>
<reference evidence="1" key="1">
    <citation type="submission" date="2010-08" db="EMBL/GenBank/DDBJ databases">
        <authorList>
            <person name="Weinstock G."/>
            <person name="Sodergren E."/>
            <person name="Clifton S."/>
            <person name="Fulton L."/>
            <person name="Fulton B."/>
            <person name="Courtney L."/>
            <person name="Fronick C."/>
            <person name="Harrison M."/>
            <person name="Strong C."/>
            <person name="Farmer C."/>
            <person name="Delahaunty K."/>
            <person name="Markovic C."/>
            <person name="Hall O."/>
            <person name="Minx P."/>
            <person name="Tomlinson C."/>
            <person name="Mitreva M."/>
            <person name="Hou S."/>
            <person name="Chen J."/>
            <person name="Wollam A."/>
            <person name="Pepin K.H."/>
            <person name="Johnson M."/>
            <person name="Bhonagiri V."/>
            <person name="Zhang X."/>
            <person name="Suruliraj S."/>
            <person name="Warren W."/>
            <person name="Chinwalla A."/>
            <person name="Mardis E.R."/>
            <person name="Wilson R.K."/>
        </authorList>
    </citation>
    <scope>NUCLEOTIDE SEQUENCE [LARGE SCALE GENOMIC DNA]</scope>
    <source>
        <strain evidence="1">HL044PA1</strain>
    </source>
</reference>
<accession>A0ABP2K5T9</accession>
<dbReference type="EMBL" id="ADZU01000027">
    <property type="protein sequence ID" value="EFS92294.1"/>
    <property type="molecule type" value="Genomic_DNA"/>
</dbReference>
<gene>
    <name evidence="1" type="ORF">HMPREF9607_01637</name>
</gene>
<organism evidence="1 2">
    <name type="scientific">Cutibacterium modestum HL044PA1</name>
    <dbReference type="NCBI Taxonomy" id="765109"/>
    <lineage>
        <taxon>Bacteria</taxon>
        <taxon>Bacillati</taxon>
        <taxon>Actinomycetota</taxon>
        <taxon>Actinomycetes</taxon>
        <taxon>Propionibacteriales</taxon>
        <taxon>Propionibacteriaceae</taxon>
        <taxon>Cutibacterium</taxon>
        <taxon>Cutibacterium modestum</taxon>
    </lineage>
</organism>
<evidence type="ECO:0000313" key="1">
    <source>
        <dbReference type="EMBL" id="EFS92294.1"/>
    </source>
</evidence>
<keyword evidence="2" id="KW-1185">Reference proteome</keyword>